<evidence type="ECO:0008006" key="4">
    <source>
        <dbReference type="Google" id="ProtNLM"/>
    </source>
</evidence>
<proteinExistence type="predicted"/>
<organism evidence="2 3">
    <name type="scientific">Candidatus Faecivivens stercoravium</name>
    <dbReference type="NCBI Taxonomy" id="2840803"/>
    <lineage>
        <taxon>Bacteria</taxon>
        <taxon>Bacillati</taxon>
        <taxon>Bacillota</taxon>
        <taxon>Clostridia</taxon>
        <taxon>Eubacteriales</taxon>
        <taxon>Oscillospiraceae</taxon>
        <taxon>Oscillospiraceae incertae sedis</taxon>
        <taxon>Candidatus Faecivivens</taxon>
    </lineage>
</organism>
<gene>
    <name evidence="2" type="ORF">IAB37_04950</name>
</gene>
<evidence type="ECO:0000313" key="3">
    <source>
        <dbReference type="Proteomes" id="UP000824241"/>
    </source>
</evidence>
<dbReference type="Proteomes" id="UP000824241">
    <property type="component" value="Unassembled WGS sequence"/>
</dbReference>
<comment type="caution">
    <text evidence="2">The sequence shown here is derived from an EMBL/GenBank/DDBJ whole genome shotgun (WGS) entry which is preliminary data.</text>
</comment>
<sequence>MKRMLVLAAALLLLLTGCAASGGEPEPFTLFYTAPFYADDDTIPFYPVATPAVGGGTLLRTDAGDRDGAA</sequence>
<name>A0A9D1DXR3_9FIRM</name>
<reference evidence="2" key="1">
    <citation type="submission" date="2020-10" db="EMBL/GenBank/DDBJ databases">
        <authorList>
            <person name="Gilroy R."/>
        </authorList>
    </citation>
    <scope>NUCLEOTIDE SEQUENCE</scope>
    <source>
        <strain evidence="2">CHK189-12415</strain>
    </source>
</reference>
<dbReference type="AlphaFoldDB" id="A0A9D1DXR3"/>
<feature type="chain" id="PRO_5038471007" description="Lipoprotein" evidence="1">
    <location>
        <begin position="23"/>
        <end position="70"/>
    </location>
</feature>
<evidence type="ECO:0000256" key="1">
    <source>
        <dbReference type="SAM" id="SignalP"/>
    </source>
</evidence>
<reference evidence="2" key="2">
    <citation type="journal article" date="2021" name="PeerJ">
        <title>Extensive microbial diversity within the chicken gut microbiome revealed by metagenomics and culture.</title>
        <authorList>
            <person name="Gilroy R."/>
            <person name="Ravi A."/>
            <person name="Getino M."/>
            <person name="Pursley I."/>
            <person name="Horton D.L."/>
            <person name="Alikhan N.F."/>
            <person name="Baker D."/>
            <person name="Gharbi K."/>
            <person name="Hall N."/>
            <person name="Watson M."/>
            <person name="Adriaenssens E.M."/>
            <person name="Foster-Nyarko E."/>
            <person name="Jarju S."/>
            <person name="Secka A."/>
            <person name="Antonio M."/>
            <person name="Oren A."/>
            <person name="Chaudhuri R.R."/>
            <person name="La Ragione R."/>
            <person name="Hildebrand F."/>
            <person name="Pallen M.J."/>
        </authorList>
    </citation>
    <scope>NUCLEOTIDE SEQUENCE</scope>
    <source>
        <strain evidence="2">CHK189-12415</strain>
    </source>
</reference>
<dbReference type="EMBL" id="DVHA01000161">
    <property type="protein sequence ID" value="HIR60905.1"/>
    <property type="molecule type" value="Genomic_DNA"/>
</dbReference>
<accession>A0A9D1DXR3</accession>
<keyword evidence="1" id="KW-0732">Signal</keyword>
<dbReference type="PROSITE" id="PS51257">
    <property type="entry name" value="PROKAR_LIPOPROTEIN"/>
    <property type="match status" value="1"/>
</dbReference>
<evidence type="ECO:0000313" key="2">
    <source>
        <dbReference type="EMBL" id="HIR60905.1"/>
    </source>
</evidence>
<feature type="signal peptide" evidence="1">
    <location>
        <begin position="1"/>
        <end position="22"/>
    </location>
</feature>
<protein>
    <recommendedName>
        <fullName evidence="4">Lipoprotein</fullName>
    </recommendedName>
</protein>